<dbReference type="SUPFAM" id="SSF52540">
    <property type="entry name" value="P-loop containing nucleoside triphosphate hydrolases"/>
    <property type="match status" value="1"/>
</dbReference>
<dbReference type="Gene3D" id="1.25.40.10">
    <property type="entry name" value="Tetratricopeptide repeat domain"/>
    <property type="match status" value="2"/>
</dbReference>
<organism evidence="6 8">
    <name type="scientific">Ardenticatena maritima</name>
    <dbReference type="NCBI Taxonomy" id="872965"/>
    <lineage>
        <taxon>Bacteria</taxon>
        <taxon>Bacillati</taxon>
        <taxon>Chloroflexota</taxon>
        <taxon>Ardenticatenia</taxon>
        <taxon>Ardenticatenales</taxon>
        <taxon>Ardenticatenaceae</taxon>
        <taxon>Ardenticatena</taxon>
    </lineage>
</organism>
<feature type="domain" description="OmpR/PhoB-type" evidence="4">
    <location>
        <begin position="16"/>
        <end position="93"/>
    </location>
</feature>
<comment type="similarity">
    <text evidence="1">Belongs to the AfsR/DnrI/RedD regulatory family.</text>
</comment>
<evidence type="ECO:0000313" key="9">
    <source>
        <dbReference type="Proteomes" id="UP000050502"/>
    </source>
</evidence>
<dbReference type="Pfam" id="PF03704">
    <property type="entry name" value="BTAD"/>
    <property type="match status" value="1"/>
</dbReference>
<evidence type="ECO:0000259" key="4">
    <source>
        <dbReference type="SMART" id="SM00862"/>
    </source>
</evidence>
<evidence type="ECO:0000256" key="2">
    <source>
        <dbReference type="ARBA" id="ARBA00023125"/>
    </source>
</evidence>
<dbReference type="SUPFAM" id="SSF46894">
    <property type="entry name" value="C-terminal effector domain of the bipartite response regulators"/>
    <property type="match status" value="1"/>
</dbReference>
<dbReference type="SUPFAM" id="SSF48452">
    <property type="entry name" value="TPR-like"/>
    <property type="match status" value="2"/>
</dbReference>
<gene>
    <name evidence="6" type="ORF">ARMA_1876</name>
    <name evidence="7" type="ORF">SE16_03520</name>
</gene>
<feature type="domain" description="Bacterial transcriptional activator" evidence="5">
    <location>
        <begin position="101"/>
        <end position="253"/>
    </location>
</feature>
<dbReference type="EMBL" id="LGKN01000003">
    <property type="protein sequence ID" value="KPL89510.1"/>
    <property type="molecule type" value="Genomic_DNA"/>
</dbReference>
<dbReference type="GO" id="GO:0006355">
    <property type="term" value="P:regulation of DNA-templated transcription"/>
    <property type="evidence" value="ECO:0007669"/>
    <property type="project" value="InterPro"/>
</dbReference>
<dbReference type="SMART" id="SM01043">
    <property type="entry name" value="BTAD"/>
    <property type="match status" value="1"/>
</dbReference>
<dbReference type="SMART" id="SM00028">
    <property type="entry name" value="TPR"/>
    <property type="match status" value="5"/>
</dbReference>
<proteinExistence type="inferred from homology"/>
<evidence type="ECO:0000313" key="6">
    <source>
        <dbReference type="EMBL" id="GAP63453.1"/>
    </source>
</evidence>
<dbReference type="InterPro" id="IPR001867">
    <property type="entry name" value="OmpR/PhoB-type_DNA-bd"/>
</dbReference>
<dbReference type="PANTHER" id="PTHR47691:SF3">
    <property type="entry name" value="HTH-TYPE TRANSCRIPTIONAL REGULATOR RV0890C-RELATED"/>
    <property type="match status" value="1"/>
</dbReference>
<dbReference type="InterPro" id="IPR041664">
    <property type="entry name" value="AAA_16"/>
</dbReference>
<evidence type="ECO:0000313" key="8">
    <source>
        <dbReference type="Proteomes" id="UP000037784"/>
    </source>
</evidence>
<dbReference type="Proteomes" id="UP000050502">
    <property type="component" value="Unassembled WGS sequence"/>
</dbReference>
<sequence length="1049" mass="119629">MLRCTLFGHLHVWWNDEPIALPTKSAAALLAYLLLERETPQPREQIATLLWPDLLEEKGRRNLRQTLLRLRKVLPESWDGYEAILTQRNTLQWNPNYPIDVDVFRFDALMCDLESALPTWDAPTTYRALELLKRLSDLYTGNLLQDLDLLNDFYAAWLLPWRQKYQRQIMTVLARLAEYEAHVGRLHRMEALARRQLLIDPESEVAHRQLMRAWLAQQENARAVQHYQTNFGEDGEVSLPPSAALQHLYEQGVSALTNETHIVRPIPHNLPAEMSPFYGREEEKEDLLMRLAASDYRLMTITGLGGVGKTRLALTVARQFVSAFAAIEPRFPGGVWFVSLVDATTSDHETLADFLLHAIGRPTRADESAFDTLVEYLQHSPTLLVLDNLEHLPGIQHFVSRLLEAVPHLKILATSRRPLGVFIETVHLLEGLPVPRTPDERTSSVALFLERFQRVGGKVDDAAETRTLVAHICNALEGWPLALELAAGWGNRLALPVIAHTVANTLDVLRTTMPDIPARQRSIEAVLQSTYALLTPNQQHILQSFAIFQGGATAEALEAIVGARFEDLALLVDRALLTHREERYTVHELIRQFAARHLEQSDARQTIERAHATYYLQWLVAQQKTLFGAQPSLVVKRIRLERYNIERAWRWAATHGEDALLAKALPVLVRFYQLSGLLLEGEALLQQTVASVAHTSLARDMYLALAHFYIQRGKHQEANTILETLLADAPLTKHQRAQWAFLKGKMLYFQEPVLAKCQPFYEEAVQLAQEVGDTYIILRSLLSLEMLRNYDGHFMPRILELVRSVDDILLKRDAAVFLGAVGIQNRRYAEALMHWREALRISIDLADEYMMALLYNNIGDALREQGDFPAAEASFRQALQSAEKHHFLALQGNVFEGWARLCVLWKKYHRALQLAQHAIRLAEMVEEEWVYLTALATQGHAYAGLREWQRAREVYQQTVQYLETYPQVALEGLAGLAYVSWKQKDRDAATAFVDRFLQIAEQTPIAGFASPELSYKRVAMILRALGRLEESRRLQHSIQWVSYSESDIA</sequence>
<keyword evidence="2" id="KW-0238">DNA-binding</keyword>
<dbReference type="Proteomes" id="UP000037784">
    <property type="component" value="Unassembled WGS sequence"/>
</dbReference>
<dbReference type="AlphaFoldDB" id="A0A0M8K7L4"/>
<keyword evidence="8" id="KW-1185">Reference proteome</keyword>
<dbReference type="Gene3D" id="1.10.10.10">
    <property type="entry name" value="Winged helix-like DNA-binding domain superfamily/Winged helix DNA-binding domain"/>
    <property type="match status" value="1"/>
</dbReference>
<feature type="repeat" description="TPR" evidence="3">
    <location>
        <begin position="852"/>
        <end position="885"/>
    </location>
</feature>
<reference evidence="6" key="1">
    <citation type="journal article" date="2015" name="Genome Announc.">
        <title>Draft Genome Sequence of a Heterotrophic Facultative Anaerobic Thermophilic Bacterium, Ardenticatena maritima Strain 110ST.</title>
        <authorList>
            <person name="Kawaichi S."/>
            <person name="Yoshida T."/>
            <person name="Sako Y."/>
            <person name="Nakamura R."/>
        </authorList>
    </citation>
    <scope>NUCLEOTIDE SEQUENCE [LARGE SCALE GENOMIC DNA]</scope>
    <source>
        <strain evidence="6">110S</strain>
    </source>
</reference>
<dbReference type="GO" id="GO:0003677">
    <property type="term" value="F:DNA binding"/>
    <property type="evidence" value="ECO:0007669"/>
    <property type="project" value="UniProtKB-KW"/>
</dbReference>
<dbReference type="OrthoDB" id="9812579at2"/>
<protein>
    <recommendedName>
        <fullName evidence="10">Bacterial transcriptional activator domain-containing protein</fullName>
    </recommendedName>
</protein>
<evidence type="ECO:0000256" key="1">
    <source>
        <dbReference type="ARBA" id="ARBA00005820"/>
    </source>
</evidence>
<dbReference type="InterPro" id="IPR036388">
    <property type="entry name" value="WH-like_DNA-bd_sf"/>
</dbReference>
<evidence type="ECO:0008006" key="10">
    <source>
        <dbReference type="Google" id="ProtNLM"/>
    </source>
</evidence>
<dbReference type="SMART" id="SM00862">
    <property type="entry name" value="Trans_reg_C"/>
    <property type="match status" value="1"/>
</dbReference>
<dbReference type="InterPro" id="IPR016032">
    <property type="entry name" value="Sig_transdc_resp-reg_C-effctor"/>
</dbReference>
<dbReference type="Pfam" id="PF13424">
    <property type="entry name" value="TPR_12"/>
    <property type="match status" value="1"/>
</dbReference>
<evidence type="ECO:0000313" key="7">
    <source>
        <dbReference type="EMBL" id="KPL89510.1"/>
    </source>
</evidence>
<dbReference type="STRING" id="872965.SE16_03520"/>
<keyword evidence="3" id="KW-0802">TPR repeat</keyword>
<reference evidence="8" key="3">
    <citation type="submission" date="2015-08" db="EMBL/GenBank/DDBJ databases">
        <title>Draft Genome Sequence of a Heterotrophic Facultative Anaerobic Bacterium Ardenticatena maritima Strain 110S.</title>
        <authorList>
            <person name="Kawaichi S."/>
            <person name="Yoshida T."/>
            <person name="Sako Y."/>
            <person name="Nakamura R."/>
        </authorList>
    </citation>
    <scope>NUCLEOTIDE SEQUENCE [LARGE SCALE GENOMIC DNA]</scope>
    <source>
        <strain evidence="8">110S</strain>
    </source>
</reference>
<dbReference type="PANTHER" id="PTHR47691">
    <property type="entry name" value="REGULATOR-RELATED"/>
    <property type="match status" value="1"/>
</dbReference>
<name>A0A0M8K7L4_9CHLR</name>
<accession>A0A0M8K7L4</accession>
<dbReference type="InterPro" id="IPR005158">
    <property type="entry name" value="BTAD"/>
</dbReference>
<dbReference type="RefSeq" id="WP_054493288.1">
    <property type="nucleotide sequence ID" value="NZ_BBZA01000147.1"/>
</dbReference>
<dbReference type="EMBL" id="BBZA01000147">
    <property type="protein sequence ID" value="GAP63453.1"/>
    <property type="molecule type" value="Genomic_DNA"/>
</dbReference>
<dbReference type="GO" id="GO:0000160">
    <property type="term" value="P:phosphorelay signal transduction system"/>
    <property type="evidence" value="ECO:0007669"/>
    <property type="project" value="InterPro"/>
</dbReference>
<dbReference type="Pfam" id="PF13191">
    <property type="entry name" value="AAA_16"/>
    <property type="match status" value="1"/>
</dbReference>
<comment type="caution">
    <text evidence="6">The sequence shown here is derived from an EMBL/GenBank/DDBJ whole genome shotgun (WGS) entry which is preliminary data.</text>
</comment>
<evidence type="ECO:0000256" key="3">
    <source>
        <dbReference type="PROSITE-ProRule" id="PRU00339"/>
    </source>
</evidence>
<dbReference type="InterPro" id="IPR011990">
    <property type="entry name" value="TPR-like_helical_dom_sf"/>
</dbReference>
<evidence type="ECO:0000259" key="5">
    <source>
        <dbReference type="SMART" id="SM01043"/>
    </source>
</evidence>
<reference evidence="7 9" key="2">
    <citation type="submission" date="2015-07" db="EMBL/GenBank/DDBJ databases">
        <title>Whole genome sequence of Ardenticatena maritima DSM 23922.</title>
        <authorList>
            <person name="Hemp J."/>
            <person name="Ward L.M."/>
            <person name="Pace L.A."/>
            <person name="Fischer W.W."/>
        </authorList>
    </citation>
    <scope>NUCLEOTIDE SEQUENCE [LARGE SCALE GENOMIC DNA]</scope>
    <source>
        <strain evidence="7 9">110S</strain>
    </source>
</reference>
<dbReference type="PROSITE" id="PS50005">
    <property type="entry name" value="TPR"/>
    <property type="match status" value="1"/>
</dbReference>
<dbReference type="InterPro" id="IPR027417">
    <property type="entry name" value="P-loop_NTPase"/>
</dbReference>
<dbReference type="Gene3D" id="3.40.50.300">
    <property type="entry name" value="P-loop containing nucleotide triphosphate hydrolases"/>
    <property type="match status" value="1"/>
</dbReference>
<dbReference type="InterPro" id="IPR019734">
    <property type="entry name" value="TPR_rpt"/>
</dbReference>